<feature type="active site" description="Nucleophile" evidence="4 5">
    <location>
        <position position="51"/>
    </location>
</feature>
<sequence length="292" mass="31960">MRFFASISYNGSGLSGWQIQDNAPSVQDEIQKAMSAALGEKITVVGAGRTDAGVHASDFTAHFDSDSRCLTEGPAHVIYKINAILPKNIVLRDIVRVRDDAHARFDADSRTYRYYIHGRKDPFVQDFSWYCKYPLDVEAMNRGAELLLGQHDFSCFEKTGSAATSPLCEVTAAGWSCWTPVIAPMPVVQPLPFAAPAAGDAPVSGTVPAEATAGAPDTAPLYLVFTVTANRFLRNMVRAIVGTLVEVGRGRHEPEWVLDVLASRDRCRAGQSVPGHALFLTRVHYPDDVFRY</sequence>
<feature type="domain" description="Pseudouridine synthase I TruA alpha/beta" evidence="8">
    <location>
        <begin position="144"/>
        <end position="286"/>
    </location>
</feature>
<dbReference type="InterPro" id="IPR001406">
    <property type="entry name" value="PsdUridine_synth_TruA"/>
</dbReference>
<evidence type="ECO:0000313" key="9">
    <source>
        <dbReference type="EMBL" id="HIR63481.1"/>
    </source>
</evidence>
<gene>
    <name evidence="4" type="primary">truA</name>
    <name evidence="9" type="ORF">IAC94_08185</name>
</gene>
<feature type="binding site" evidence="4 6">
    <location>
        <position position="112"/>
    </location>
    <ligand>
        <name>substrate</name>
    </ligand>
</feature>
<comment type="similarity">
    <text evidence="1 4 7">Belongs to the tRNA pseudouridine synthase TruA family.</text>
</comment>
<dbReference type="GO" id="GO:0160147">
    <property type="term" value="F:tRNA pseudouridine(38-40) synthase activity"/>
    <property type="evidence" value="ECO:0007669"/>
    <property type="project" value="UniProtKB-EC"/>
</dbReference>
<evidence type="ECO:0000256" key="1">
    <source>
        <dbReference type="ARBA" id="ARBA00009375"/>
    </source>
</evidence>
<evidence type="ECO:0000256" key="3">
    <source>
        <dbReference type="ARBA" id="ARBA00023235"/>
    </source>
</evidence>
<comment type="catalytic activity">
    <reaction evidence="4 7">
        <text>uridine(38/39/40) in tRNA = pseudouridine(38/39/40) in tRNA</text>
        <dbReference type="Rhea" id="RHEA:22376"/>
        <dbReference type="Rhea" id="RHEA-COMP:10085"/>
        <dbReference type="Rhea" id="RHEA-COMP:10087"/>
        <dbReference type="ChEBI" id="CHEBI:65314"/>
        <dbReference type="ChEBI" id="CHEBI:65315"/>
        <dbReference type="EC" id="5.4.99.12"/>
    </reaction>
</comment>
<dbReference type="EC" id="5.4.99.12" evidence="4"/>
<evidence type="ECO:0000256" key="2">
    <source>
        <dbReference type="ARBA" id="ARBA00022694"/>
    </source>
</evidence>
<dbReference type="GO" id="GO:0003723">
    <property type="term" value="F:RNA binding"/>
    <property type="evidence" value="ECO:0007669"/>
    <property type="project" value="InterPro"/>
</dbReference>
<dbReference type="InterPro" id="IPR020095">
    <property type="entry name" value="PsdUridine_synth_TruA_C"/>
</dbReference>
<dbReference type="GO" id="GO:0031119">
    <property type="term" value="P:tRNA pseudouridine synthesis"/>
    <property type="evidence" value="ECO:0007669"/>
    <property type="project" value="UniProtKB-UniRule"/>
</dbReference>
<dbReference type="AlphaFoldDB" id="A0A9D1E2W4"/>
<protein>
    <recommendedName>
        <fullName evidence="4">tRNA pseudouridine synthase A</fullName>
        <ecNumber evidence="4">5.4.99.12</ecNumber>
    </recommendedName>
    <alternativeName>
        <fullName evidence="4">tRNA pseudouridine(38-40) synthase</fullName>
    </alternativeName>
    <alternativeName>
        <fullName evidence="4">tRNA pseudouridylate synthase I</fullName>
    </alternativeName>
    <alternativeName>
        <fullName evidence="4">tRNA-uridine isomerase I</fullName>
    </alternativeName>
</protein>
<dbReference type="HAMAP" id="MF_00171">
    <property type="entry name" value="TruA"/>
    <property type="match status" value="1"/>
</dbReference>
<dbReference type="SUPFAM" id="SSF55120">
    <property type="entry name" value="Pseudouridine synthase"/>
    <property type="match status" value="1"/>
</dbReference>
<comment type="function">
    <text evidence="4">Formation of pseudouridine at positions 38, 39 and 40 in the anticodon stem and loop of transfer RNAs.</text>
</comment>
<dbReference type="PANTHER" id="PTHR11142">
    <property type="entry name" value="PSEUDOURIDYLATE SYNTHASE"/>
    <property type="match status" value="1"/>
</dbReference>
<evidence type="ECO:0000256" key="6">
    <source>
        <dbReference type="PIRSR" id="PIRSR001430-2"/>
    </source>
</evidence>
<reference evidence="9" key="1">
    <citation type="submission" date="2020-10" db="EMBL/GenBank/DDBJ databases">
        <authorList>
            <person name="Gilroy R."/>
        </authorList>
    </citation>
    <scope>NUCLEOTIDE SEQUENCE</scope>
    <source>
        <strain evidence="9">ChiHjej13B12-12457</strain>
    </source>
</reference>
<organism evidence="9 10">
    <name type="scientific">Candidatus Coprenecus avistercoris</name>
    <dbReference type="NCBI Taxonomy" id="2840730"/>
    <lineage>
        <taxon>Bacteria</taxon>
        <taxon>Pseudomonadati</taxon>
        <taxon>Bacteroidota</taxon>
        <taxon>Bacteroidia</taxon>
        <taxon>Bacteroidales</taxon>
        <taxon>Rikenellaceae</taxon>
        <taxon>Rikenellaceae incertae sedis</taxon>
        <taxon>Candidatus Coprenecus</taxon>
    </lineage>
</organism>
<reference evidence="9" key="2">
    <citation type="journal article" date="2021" name="PeerJ">
        <title>Extensive microbial diversity within the chicken gut microbiome revealed by metagenomics and culture.</title>
        <authorList>
            <person name="Gilroy R."/>
            <person name="Ravi A."/>
            <person name="Getino M."/>
            <person name="Pursley I."/>
            <person name="Horton D.L."/>
            <person name="Alikhan N.F."/>
            <person name="Baker D."/>
            <person name="Gharbi K."/>
            <person name="Hall N."/>
            <person name="Watson M."/>
            <person name="Adriaenssens E.M."/>
            <person name="Foster-Nyarko E."/>
            <person name="Jarju S."/>
            <person name="Secka A."/>
            <person name="Antonio M."/>
            <person name="Oren A."/>
            <person name="Chaudhuri R.R."/>
            <person name="La Ragione R."/>
            <person name="Hildebrand F."/>
            <person name="Pallen M.J."/>
        </authorList>
    </citation>
    <scope>NUCLEOTIDE SEQUENCE</scope>
    <source>
        <strain evidence="9">ChiHjej13B12-12457</strain>
    </source>
</reference>
<dbReference type="PANTHER" id="PTHR11142:SF0">
    <property type="entry name" value="TRNA PSEUDOURIDINE SYNTHASE-LIKE 1"/>
    <property type="match status" value="1"/>
</dbReference>
<name>A0A9D1E2W4_9BACT</name>
<accession>A0A9D1E2W4</accession>
<evidence type="ECO:0000313" key="10">
    <source>
        <dbReference type="Proteomes" id="UP000886744"/>
    </source>
</evidence>
<dbReference type="FunFam" id="3.30.70.580:FF:000001">
    <property type="entry name" value="tRNA pseudouridine synthase A"/>
    <property type="match status" value="1"/>
</dbReference>
<dbReference type="InterPro" id="IPR020094">
    <property type="entry name" value="TruA/RsuA/RluB/E/F_N"/>
</dbReference>
<keyword evidence="2 4" id="KW-0819">tRNA processing</keyword>
<evidence type="ECO:0000259" key="8">
    <source>
        <dbReference type="Pfam" id="PF01416"/>
    </source>
</evidence>
<keyword evidence="3 4" id="KW-0413">Isomerase</keyword>
<evidence type="ECO:0000256" key="5">
    <source>
        <dbReference type="PIRSR" id="PIRSR001430-1"/>
    </source>
</evidence>
<dbReference type="Gene3D" id="3.30.70.580">
    <property type="entry name" value="Pseudouridine synthase I, catalytic domain, N-terminal subdomain"/>
    <property type="match status" value="1"/>
</dbReference>
<dbReference type="InterPro" id="IPR020097">
    <property type="entry name" value="PsdUridine_synth_TruA_a/b_dom"/>
</dbReference>
<dbReference type="Gene3D" id="3.30.70.660">
    <property type="entry name" value="Pseudouridine synthase I, catalytic domain, C-terminal subdomain"/>
    <property type="match status" value="1"/>
</dbReference>
<dbReference type="InterPro" id="IPR020103">
    <property type="entry name" value="PsdUridine_synth_cat_dom_sf"/>
</dbReference>
<dbReference type="EMBL" id="DVHI01000100">
    <property type="protein sequence ID" value="HIR63481.1"/>
    <property type="molecule type" value="Genomic_DNA"/>
</dbReference>
<dbReference type="CDD" id="cd02570">
    <property type="entry name" value="PseudoU_synth_EcTruA"/>
    <property type="match status" value="1"/>
</dbReference>
<evidence type="ECO:0000256" key="4">
    <source>
        <dbReference type="HAMAP-Rule" id="MF_00171"/>
    </source>
</evidence>
<dbReference type="PIRSF" id="PIRSF001430">
    <property type="entry name" value="tRNA_psdUrid_synth"/>
    <property type="match status" value="1"/>
</dbReference>
<comment type="caution">
    <text evidence="9">The sequence shown here is derived from an EMBL/GenBank/DDBJ whole genome shotgun (WGS) entry which is preliminary data.</text>
</comment>
<comment type="caution">
    <text evidence="4">Lacks conserved residue(s) required for the propagation of feature annotation.</text>
</comment>
<dbReference type="Proteomes" id="UP000886744">
    <property type="component" value="Unassembled WGS sequence"/>
</dbReference>
<dbReference type="Pfam" id="PF01416">
    <property type="entry name" value="PseudoU_synth_1"/>
    <property type="match status" value="1"/>
</dbReference>
<proteinExistence type="inferred from homology"/>
<evidence type="ECO:0000256" key="7">
    <source>
        <dbReference type="RuleBase" id="RU003792"/>
    </source>
</evidence>
<comment type="subunit">
    <text evidence="4">Homodimer.</text>
</comment>